<feature type="region of interest" description="Disordered" evidence="5">
    <location>
        <begin position="366"/>
        <end position="405"/>
    </location>
</feature>
<protein>
    <recommendedName>
        <fullName evidence="6">Lipase domain-containing protein</fullName>
    </recommendedName>
</protein>
<evidence type="ECO:0000256" key="2">
    <source>
        <dbReference type="ARBA" id="ARBA00010701"/>
    </source>
</evidence>
<reference evidence="7 8" key="1">
    <citation type="journal article" date="2017" name="BMC Biol.">
        <title>Genomic innovations, transcriptional plasticity and gene loss underlying the evolution and divergence of two highly polyphagous and invasive Helicoverpa pest species.</title>
        <authorList>
            <person name="Pearce S.L."/>
            <person name="Clarke D.F."/>
            <person name="East P.D."/>
            <person name="Elfekih S."/>
            <person name="Gordon K.H."/>
            <person name="Jermiin L.S."/>
            <person name="McGaughran A."/>
            <person name="Oakeshott J.G."/>
            <person name="Papanikolaou A."/>
            <person name="Perera O.P."/>
            <person name="Rane R.V."/>
            <person name="Richards S."/>
            <person name="Tay W.T."/>
            <person name="Walsh T.K."/>
            <person name="Anderson A."/>
            <person name="Anderson C.J."/>
            <person name="Asgari S."/>
            <person name="Board P.G."/>
            <person name="Bretschneider A."/>
            <person name="Campbell P.M."/>
            <person name="Chertemps T."/>
            <person name="Christeller J.T."/>
            <person name="Coppin C.W."/>
            <person name="Downes S.J."/>
            <person name="Duan G."/>
            <person name="Farnsworth C.A."/>
            <person name="Good R.T."/>
            <person name="Han L.B."/>
            <person name="Han Y.C."/>
            <person name="Hatje K."/>
            <person name="Horne I."/>
            <person name="Huang Y.P."/>
            <person name="Hughes D.S."/>
            <person name="Jacquin-Joly E."/>
            <person name="James W."/>
            <person name="Jhangiani S."/>
            <person name="Kollmar M."/>
            <person name="Kuwar S.S."/>
            <person name="Li S."/>
            <person name="Liu N.Y."/>
            <person name="Maibeche M.T."/>
            <person name="Miller J.R."/>
            <person name="Montagne N."/>
            <person name="Perry T."/>
            <person name="Qu J."/>
            <person name="Song S.V."/>
            <person name="Sutton G.G."/>
            <person name="Vogel H."/>
            <person name="Walenz B.P."/>
            <person name="Xu W."/>
            <person name="Zhang H.J."/>
            <person name="Zou Z."/>
            <person name="Batterham P."/>
            <person name="Edwards O.R."/>
            <person name="Feyereisen R."/>
            <person name="Gibbs R.A."/>
            <person name="Heckel D.G."/>
            <person name="McGrath A."/>
            <person name="Robin C."/>
            <person name="Scherer S.E."/>
            <person name="Worley K.C."/>
            <person name="Wu Y.D."/>
        </authorList>
    </citation>
    <scope>NUCLEOTIDE SEQUENCE [LARGE SCALE GENOMIC DNA]</scope>
    <source>
        <strain evidence="7">Harm_GR_Male_#8</strain>
        <tissue evidence="7">Whole organism</tissue>
    </source>
</reference>
<dbReference type="GO" id="GO:0016042">
    <property type="term" value="P:lipid catabolic process"/>
    <property type="evidence" value="ECO:0007669"/>
    <property type="project" value="TreeGrafter"/>
</dbReference>
<dbReference type="PANTHER" id="PTHR11610:SF169">
    <property type="entry name" value="GH15759P-RELATED"/>
    <property type="match status" value="1"/>
</dbReference>
<feature type="domain" description="Lipase" evidence="6">
    <location>
        <begin position="39"/>
        <end position="247"/>
    </location>
</feature>
<sequence length="518" mass="57911">MQSMVPLACFLSIIRPPGVQYENALLQIAPVDKAKCPFVKHHADITFQLFTRHNPTAYQELSPGDDERLFASNLDWGARTLLYFHAFMEQPDDGSGIMVREALMQRGDTNVIMVEASRLEAGPWYFTAAQNTWYIGQYAAAFIDYLVSRGLQLNNTILVGHSLGAQAAGVAGSAITSGRVSRITGLDPALPLFSGLPLAQRLDPGDADYVDVIHTDAGIFGYKEPIGHADFFPNGGKSPQPGCELEVVLPQQLLLNKCDGTERTRGFYSYYLTSSPLSSEHSEHTTDHQIQPIQTSNKQTELDAFPYGKRMTKDKKKSNIHTDVNTRHAPTDSNLRKKRVKRNTTDIRHDIELVKNDTRNDTDIERRTTLNDTVSDKHSNIEQKAKQKKTPTQAKKSIISQDNRHAKKRQKRFLQLFRSDDNKDESFIFRALNFLVKNRKSVVPLVSVARDVSTLVRSGRGELSHATKEQSNYVGFIPSDLPPISYTLELGNENRAMAFIKRLLGLSPKGDRLTIGSG</sequence>
<evidence type="ECO:0000259" key="6">
    <source>
        <dbReference type="Pfam" id="PF00151"/>
    </source>
</evidence>
<evidence type="ECO:0000256" key="4">
    <source>
        <dbReference type="RuleBase" id="RU004262"/>
    </source>
</evidence>
<evidence type="ECO:0000256" key="5">
    <source>
        <dbReference type="SAM" id="MobiDB-lite"/>
    </source>
</evidence>
<dbReference type="Gene3D" id="3.40.50.1820">
    <property type="entry name" value="alpha/beta hydrolase"/>
    <property type="match status" value="1"/>
</dbReference>
<evidence type="ECO:0000313" key="7">
    <source>
        <dbReference type="EMBL" id="PZC70514.1"/>
    </source>
</evidence>
<evidence type="ECO:0000256" key="3">
    <source>
        <dbReference type="ARBA" id="ARBA00022525"/>
    </source>
</evidence>
<keyword evidence="3" id="KW-0964">Secreted</keyword>
<dbReference type="EMBL" id="KZ150567">
    <property type="protein sequence ID" value="PZC70514.1"/>
    <property type="molecule type" value="Genomic_DNA"/>
</dbReference>
<gene>
    <name evidence="7" type="primary">HaOG200604</name>
    <name evidence="7" type="ORF">B5X24_HaOG200604</name>
</gene>
<evidence type="ECO:0000313" key="8">
    <source>
        <dbReference type="Proteomes" id="UP000249218"/>
    </source>
</evidence>
<dbReference type="GO" id="GO:0005615">
    <property type="term" value="C:extracellular space"/>
    <property type="evidence" value="ECO:0007669"/>
    <property type="project" value="TreeGrafter"/>
</dbReference>
<dbReference type="SUPFAM" id="SSF53474">
    <property type="entry name" value="alpha/beta-Hydrolases"/>
    <property type="match status" value="1"/>
</dbReference>
<dbReference type="AlphaFoldDB" id="A0A2W1B8G3"/>
<comment type="similarity">
    <text evidence="2 4">Belongs to the AB hydrolase superfamily. Lipase family.</text>
</comment>
<accession>A0A2W1B8G3</accession>
<name>A0A2W1B8G3_HELAM</name>
<dbReference type="GO" id="GO:0016298">
    <property type="term" value="F:lipase activity"/>
    <property type="evidence" value="ECO:0007669"/>
    <property type="project" value="InterPro"/>
</dbReference>
<dbReference type="Proteomes" id="UP000249218">
    <property type="component" value="Unassembled WGS sequence"/>
</dbReference>
<organism evidence="7 8">
    <name type="scientific">Helicoverpa armigera</name>
    <name type="common">Cotton bollworm</name>
    <name type="synonym">Heliothis armigera</name>
    <dbReference type="NCBI Taxonomy" id="29058"/>
    <lineage>
        <taxon>Eukaryota</taxon>
        <taxon>Metazoa</taxon>
        <taxon>Ecdysozoa</taxon>
        <taxon>Arthropoda</taxon>
        <taxon>Hexapoda</taxon>
        <taxon>Insecta</taxon>
        <taxon>Pterygota</taxon>
        <taxon>Neoptera</taxon>
        <taxon>Endopterygota</taxon>
        <taxon>Lepidoptera</taxon>
        <taxon>Glossata</taxon>
        <taxon>Ditrysia</taxon>
        <taxon>Noctuoidea</taxon>
        <taxon>Noctuidae</taxon>
        <taxon>Heliothinae</taxon>
        <taxon>Helicoverpa</taxon>
    </lineage>
</organism>
<evidence type="ECO:0000256" key="1">
    <source>
        <dbReference type="ARBA" id="ARBA00004613"/>
    </source>
</evidence>
<dbReference type="PANTHER" id="PTHR11610">
    <property type="entry name" value="LIPASE"/>
    <property type="match status" value="1"/>
</dbReference>
<dbReference type="InterPro" id="IPR000734">
    <property type="entry name" value="TAG_lipase"/>
</dbReference>
<dbReference type="InterPro" id="IPR029058">
    <property type="entry name" value="AB_hydrolase_fold"/>
</dbReference>
<comment type="subcellular location">
    <subcellularLocation>
        <location evidence="1">Secreted</location>
    </subcellularLocation>
</comment>
<dbReference type="OrthoDB" id="199913at2759"/>
<dbReference type="Pfam" id="PF00151">
    <property type="entry name" value="Lipase"/>
    <property type="match status" value="1"/>
</dbReference>
<proteinExistence type="inferred from homology"/>
<feature type="compositionally biased region" description="Basic and acidic residues" evidence="5">
    <location>
        <begin position="366"/>
        <end position="385"/>
    </location>
</feature>
<keyword evidence="8" id="KW-1185">Reference proteome</keyword>
<dbReference type="InterPro" id="IPR013818">
    <property type="entry name" value="Lipase"/>
</dbReference>
<dbReference type="GO" id="GO:0017171">
    <property type="term" value="F:serine hydrolase activity"/>
    <property type="evidence" value="ECO:0007669"/>
    <property type="project" value="TreeGrafter"/>
</dbReference>